<dbReference type="InterPro" id="IPR015807">
    <property type="entry name" value="His-tRNA-ligase"/>
</dbReference>
<dbReference type="PANTHER" id="PTHR11476">
    <property type="entry name" value="HISTIDYL-TRNA SYNTHETASE"/>
    <property type="match status" value="1"/>
</dbReference>
<reference evidence="10 11" key="1">
    <citation type="submission" date="2019-03" db="EMBL/GenBank/DDBJ databases">
        <title>Genomic Encyclopedia of Type Strains, Phase IV (KMG-IV): sequencing the most valuable type-strain genomes for metagenomic binning, comparative biology and taxonomic classification.</title>
        <authorList>
            <person name="Goeker M."/>
        </authorList>
    </citation>
    <scope>NUCLEOTIDE SEQUENCE [LARGE SCALE GENOMIC DNA]</scope>
    <source>
        <strain evidence="10 11">DSM 28559</strain>
    </source>
</reference>
<evidence type="ECO:0000259" key="9">
    <source>
        <dbReference type="PROSITE" id="PS50862"/>
    </source>
</evidence>
<dbReference type="GO" id="GO:0140096">
    <property type="term" value="F:catalytic activity, acting on a protein"/>
    <property type="evidence" value="ECO:0007669"/>
    <property type="project" value="UniProtKB-ARBA"/>
</dbReference>
<dbReference type="RefSeq" id="WP_132090753.1">
    <property type="nucleotide sequence ID" value="NZ_JANKAQ010000007.1"/>
</dbReference>
<feature type="binding site" evidence="8">
    <location>
        <begin position="93"/>
        <end position="95"/>
    </location>
    <ligand>
        <name>L-histidine</name>
        <dbReference type="ChEBI" id="CHEBI:57595"/>
    </ligand>
</feature>
<dbReference type="EC" id="6.1.1.21" evidence="2 7"/>
<keyword evidence="5" id="KW-0648">Protein biosynthesis</keyword>
<feature type="binding site" evidence="8">
    <location>
        <begin position="294"/>
        <end position="295"/>
    </location>
    <ligand>
        <name>L-histidine</name>
        <dbReference type="ChEBI" id="CHEBI:57595"/>
    </ligand>
</feature>
<evidence type="ECO:0000313" key="11">
    <source>
        <dbReference type="Proteomes" id="UP000295711"/>
    </source>
</evidence>
<evidence type="ECO:0000313" key="10">
    <source>
        <dbReference type="EMBL" id="TCO84757.1"/>
    </source>
</evidence>
<feature type="binding site" evidence="8">
    <location>
        <position position="141"/>
    </location>
    <ligand>
        <name>L-histidine</name>
        <dbReference type="ChEBI" id="CHEBI:57595"/>
    </ligand>
</feature>
<dbReference type="AlphaFoldDB" id="A0A4V2SDT9"/>
<keyword evidence="10" id="KW-0436">Ligase</keyword>
<evidence type="ECO:0000256" key="1">
    <source>
        <dbReference type="ARBA" id="ARBA00008226"/>
    </source>
</evidence>
<evidence type="ECO:0000256" key="8">
    <source>
        <dbReference type="PIRSR" id="PIRSR001549-1"/>
    </source>
</evidence>
<evidence type="ECO:0000256" key="5">
    <source>
        <dbReference type="ARBA" id="ARBA00022917"/>
    </source>
</evidence>
<evidence type="ECO:0000256" key="6">
    <source>
        <dbReference type="ARBA" id="ARBA00047639"/>
    </source>
</evidence>
<proteinExistence type="inferred from homology"/>
<feature type="binding site" evidence="8">
    <location>
        <position position="290"/>
    </location>
    <ligand>
        <name>L-histidine</name>
        <dbReference type="ChEBI" id="CHEBI:57595"/>
    </ligand>
</feature>
<keyword evidence="3" id="KW-0547">Nucleotide-binding</keyword>
<organism evidence="10 11">
    <name type="scientific">Frisingicoccus caecimuris</name>
    <dbReference type="NCBI Taxonomy" id="1796636"/>
    <lineage>
        <taxon>Bacteria</taxon>
        <taxon>Bacillati</taxon>
        <taxon>Bacillota</taxon>
        <taxon>Clostridia</taxon>
        <taxon>Lachnospirales</taxon>
        <taxon>Lachnospiraceae</taxon>
        <taxon>Frisingicoccus</taxon>
    </lineage>
</organism>
<protein>
    <recommendedName>
        <fullName evidence="2 7">Histidine--tRNA ligase</fullName>
        <ecNumber evidence="2 7">6.1.1.21</ecNumber>
    </recommendedName>
</protein>
<dbReference type="GO" id="GO:0006427">
    <property type="term" value="P:histidyl-tRNA aminoacylation"/>
    <property type="evidence" value="ECO:0007669"/>
    <property type="project" value="UniProtKB-UniRule"/>
</dbReference>
<gene>
    <name evidence="10" type="ORF">EV212_10518</name>
</gene>
<dbReference type="GO" id="GO:0016740">
    <property type="term" value="F:transferase activity"/>
    <property type="evidence" value="ECO:0007669"/>
    <property type="project" value="UniProtKB-ARBA"/>
</dbReference>
<dbReference type="Proteomes" id="UP000295711">
    <property type="component" value="Unassembled WGS sequence"/>
</dbReference>
<dbReference type="NCBIfam" id="TIGR00442">
    <property type="entry name" value="hisS"/>
    <property type="match status" value="1"/>
</dbReference>
<evidence type="ECO:0000256" key="7">
    <source>
        <dbReference type="NCBIfam" id="TIGR00442"/>
    </source>
</evidence>
<dbReference type="Gene3D" id="3.30.930.10">
    <property type="entry name" value="Bira Bifunctional Protein, Domain 2"/>
    <property type="match status" value="1"/>
</dbReference>
<feature type="domain" description="Aminoacyl-transfer RNA synthetases class-II family profile" evidence="9">
    <location>
        <begin position="19"/>
        <end position="369"/>
    </location>
</feature>
<dbReference type="SUPFAM" id="SSF55681">
    <property type="entry name" value="Class II aaRS and biotin synthetases"/>
    <property type="match status" value="1"/>
</dbReference>
<evidence type="ECO:0000256" key="4">
    <source>
        <dbReference type="ARBA" id="ARBA00022840"/>
    </source>
</evidence>
<dbReference type="GO" id="GO:0004821">
    <property type="term" value="F:histidine-tRNA ligase activity"/>
    <property type="evidence" value="ECO:0007669"/>
    <property type="project" value="UniProtKB-UniRule"/>
</dbReference>
<dbReference type="Pfam" id="PF13393">
    <property type="entry name" value="tRNA-synt_His"/>
    <property type="match status" value="1"/>
</dbReference>
<name>A0A4V2SDT9_9FIRM</name>
<dbReference type="GO" id="GO:0005737">
    <property type="term" value="C:cytoplasm"/>
    <property type="evidence" value="ECO:0007669"/>
    <property type="project" value="UniProtKB-UniRule"/>
</dbReference>
<dbReference type="PANTHER" id="PTHR11476:SF7">
    <property type="entry name" value="HISTIDINE--TRNA LIGASE"/>
    <property type="match status" value="1"/>
</dbReference>
<feature type="binding site" evidence="8">
    <location>
        <position position="123"/>
    </location>
    <ligand>
        <name>L-histidine</name>
        <dbReference type="ChEBI" id="CHEBI:57595"/>
    </ligand>
</feature>
<dbReference type="InterPro" id="IPR045864">
    <property type="entry name" value="aa-tRNA-synth_II/BPL/LPL"/>
</dbReference>
<feature type="binding site" evidence="8">
    <location>
        <position position="137"/>
    </location>
    <ligand>
        <name>L-histidine</name>
        <dbReference type="ChEBI" id="CHEBI:57595"/>
    </ligand>
</feature>
<dbReference type="OrthoDB" id="9800814at2"/>
<comment type="caution">
    <text evidence="10">The sequence shown here is derived from an EMBL/GenBank/DDBJ whole genome shotgun (WGS) entry which is preliminary data.</text>
</comment>
<dbReference type="InterPro" id="IPR006195">
    <property type="entry name" value="aa-tRNA-synth_II"/>
</dbReference>
<dbReference type="InterPro" id="IPR041715">
    <property type="entry name" value="HisRS-like_core"/>
</dbReference>
<dbReference type="GO" id="GO:0005524">
    <property type="term" value="F:ATP binding"/>
    <property type="evidence" value="ECO:0007669"/>
    <property type="project" value="UniProtKB-KW"/>
</dbReference>
<comment type="catalytic activity">
    <reaction evidence="6">
        <text>tRNA(His) + L-histidine + ATP = L-histidyl-tRNA(His) + AMP + diphosphate + H(+)</text>
        <dbReference type="Rhea" id="RHEA:17313"/>
        <dbReference type="Rhea" id="RHEA-COMP:9665"/>
        <dbReference type="Rhea" id="RHEA-COMP:9689"/>
        <dbReference type="ChEBI" id="CHEBI:15378"/>
        <dbReference type="ChEBI" id="CHEBI:30616"/>
        <dbReference type="ChEBI" id="CHEBI:33019"/>
        <dbReference type="ChEBI" id="CHEBI:57595"/>
        <dbReference type="ChEBI" id="CHEBI:78442"/>
        <dbReference type="ChEBI" id="CHEBI:78527"/>
        <dbReference type="ChEBI" id="CHEBI:456215"/>
        <dbReference type="EC" id="6.1.1.21"/>
    </reaction>
</comment>
<dbReference type="EMBL" id="SLXA01000005">
    <property type="protein sequence ID" value="TCO84757.1"/>
    <property type="molecule type" value="Genomic_DNA"/>
</dbReference>
<sequence length="420" mass="47122">MKFIKTPVKGMCDMLPADMRMREHVLGMIKESYAKYGFMQIETPVMEHIENLTSKQGGDNEKLIFKVMKRGADLQRAIDSGNQEFADNGLRYDLTVPLARYYANNKENLPTPFKALQIGNVWRADKPQKGRFRQFTQCDIDILGDDTNLAEIELIAATSDMLSQIFAEVGISEFTIHINDRRILSAIALQAGFKEEEIPSVLISLDKFDKIGLDGIHAELVENGYGEDIVECYLSVYKATESVDCAAFCSNISEKFLERSVIQNVEEIISCAKAMISDQVTISFDPTLVRGMGYYTGPIFEVSINGYNFSIAGGGRYDKMIGKFSGQDVHATGFSIGFERIITILKDKMDNGAKLGTDNLAILIAKDVPLDKKIALFKEAKTLREDGTVVTIQPMRKNVKQQITKLENEGFNNFRKIYKD</sequence>
<evidence type="ECO:0000256" key="3">
    <source>
        <dbReference type="ARBA" id="ARBA00022741"/>
    </source>
</evidence>
<comment type="similarity">
    <text evidence="1">Belongs to the class-II aminoacyl-tRNA synthetase family.</text>
</comment>
<keyword evidence="4" id="KW-0067">ATP-binding</keyword>
<evidence type="ECO:0000256" key="2">
    <source>
        <dbReference type="ARBA" id="ARBA00012815"/>
    </source>
</evidence>
<accession>A0A4V2SDT9</accession>
<dbReference type="CDD" id="cd00773">
    <property type="entry name" value="HisRS-like_core"/>
    <property type="match status" value="1"/>
</dbReference>
<dbReference type="PIRSF" id="PIRSF001549">
    <property type="entry name" value="His-tRNA_synth"/>
    <property type="match status" value="1"/>
</dbReference>
<dbReference type="InterPro" id="IPR004516">
    <property type="entry name" value="HisRS/HisZ"/>
</dbReference>
<keyword evidence="10" id="KW-0030">Aminoacyl-tRNA synthetase</keyword>
<dbReference type="PROSITE" id="PS50862">
    <property type="entry name" value="AA_TRNA_LIGASE_II"/>
    <property type="match status" value="1"/>
</dbReference>
<keyword evidence="11" id="KW-1185">Reference proteome</keyword>